<dbReference type="AlphaFoldDB" id="A0A4Y9ZVT1"/>
<reference evidence="1 2" key="1">
    <citation type="submission" date="2019-02" db="EMBL/GenBank/DDBJ databases">
        <title>Genome sequencing of the rare red list fungi Hericium alpestre (H. flagellum).</title>
        <authorList>
            <person name="Buettner E."/>
            <person name="Kellner H."/>
        </authorList>
    </citation>
    <scope>NUCLEOTIDE SEQUENCE [LARGE SCALE GENOMIC DNA]</scope>
    <source>
        <strain evidence="1 2">DSM 108284</strain>
    </source>
</reference>
<evidence type="ECO:0000313" key="1">
    <source>
        <dbReference type="EMBL" id="TFY78163.1"/>
    </source>
</evidence>
<sequence>MHLSLVDKAAFSVKWVLHTESDLHFMDLLQAVYEKLDLAGITVLKISGNFWGGFTRINR</sequence>
<dbReference type="Proteomes" id="UP000298061">
    <property type="component" value="Unassembled WGS sequence"/>
</dbReference>
<gene>
    <name evidence="1" type="ORF">EWM64_g5849</name>
</gene>
<dbReference type="EMBL" id="SFCI01000737">
    <property type="protein sequence ID" value="TFY78163.1"/>
    <property type="molecule type" value="Genomic_DNA"/>
</dbReference>
<accession>A0A4Y9ZVT1</accession>
<name>A0A4Y9ZVT1_9AGAM</name>
<organism evidence="1 2">
    <name type="scientific">Hericium alpestre</name>
    <dbReference type="NCBI Taxonomy" id="135208"/>
    <lineage>
        <taxon>Eukaryota</taxon>
        <taxon>Fungi</taxon>
        <taxon>Dikarya</taxon>
        <taxon>Basidiomycota</taxon>
        <taxon>Agaricomycotina</taxon>
        <taxon>Agaricomycetes</taxon>
        <taxon>Russulales</taxon>
        <taxon>Hericiaceae</taxon>
        <taxon>Hericium</taxon>
    </lineage>
</organism>
<evidence type="ECO:0000313" key="2">
    <source>
        <dbReference type="Proteomes" id="UP000298061"/>
    </source>
</evidence>
<keyword evidence="2" id="KW-1185">Reference proteome</keyword>
<protein>
    <submittedName>
        <fullName evidence="1">Uncharacterized protein</fullName>
    </submittedName>
</protein>
<comment type="caution">
    <text evidence="1">The sequence shown here is derived from an EMBL/GenBank/DDBJ whole genome shotgun (WGS) entry which is preliminary data.</text>
</comment>
<proteinExistence type="predicted"/>